<proteinExistence type="predicted"/>
<dbReference type="FunFam" id="2.10.25.10:FF:000051">
    <property type="entry name" value="Laminin subunit alpha 4"/>
    <property type="match status" value="1"/>
</dbReference>
<dbReference type="PROSITE" id="PS50027">
    <property type="entry name" value="EGF_LAM_2"/>
    <property type="match status" value="4"/>
</dbReference>
<dbReference type="PROSITE" id="PS50025">
    <property type="entry name" value="LAM_G_DOMAIN"/>
    <property type="match status" value="1"/>
</dbReference>
<keyword evidence="15" id="KW-1185">Reference proteome</keyword>
<feature type="coiled-coil region" evidence="11">
    <location>
        <begin position="590"/>
        <end position="624"/>
    </location>
</feature>
<dbReference type="InterPro" id="IPR002049">
    <property type="entry name" value="LE_dom"/>
</dbReference>
<accession>A0A9N9QSL6</accession>
<reference evidence="14" key="2">
    <citation type="submission" date="2022-10" db="EMBL/GenBank/DDBJ databases">
        <authorList>
            <consortium name="ENA_rothamsted_submissions"/>
            <consortium name="culmorum"/>
            <person name="King R."/>
        </authorList>
    </citation>
    <scope>NUCLEOTIDE SEQUENCE</scope>
</reference>
<dbReference type="InterPro" id="IPR001791">
    <property type="entry name" value="Laminin_G"/>
</dbReference>
<evidence type="ECO:0000256" key="9">
    <source>
        <dbReference type="ARBA" id="ARBA00023292"/>
    </source>
</evidence>
<organism evidence="14 15">
    <name type="scientific">Diatraea saccharalis</name>
    <name type="common">sugarcane borer</name>
    <dbReference type="NCBI Taxonomy" id="40085"/>
    <lineage>
        <taxon>Eukaryota</taxon>
        <taxon>Metazoa</taxon>
        <taxon>Ecdysozoa</taxon>
        <taxon>Arthropoda</taxon>
        <taxon>Hexapoda</taxon>
        <taxon>Insecta</taxon>
        <taxon>Pterygota</taxon>
        <taxon>Neoptera</taxon>
        <taxon>Endopterygota</taxon>
        <taxon>Lepidoptera</taxon>
        <taxon>Glossata</taxon>
        <taxon>Ditrysia</taxon>
        <taxon>Pyraloidea</taxon>
        <taxon>Crambidae</taxon>
        <taxon>Crambinae</taxon>
        <taxon>Diatraea</taxon>
    </lineage>
</organism>
<evidence type="ECO:0000256" key="7">
    <source>
        <dbReference type="ARBA" id="ARBA00023157"/>
    </source>
</evidence>
<feature type="disulfide bond" evidence="10">
    <location>
        <begin position="225"/>
        <end position="234"/>
    </location>
</feature>
<feature type="domain" description="Laminin G" evidence="12">
    <location>
        <begin position="955"/>
        <end position="1153"/>
    </location>
</feature>
<dbReference type="AlphaFoldDB" id="A0A9N9QSL6"/>
<feature type="disulfide bond" evidence="10">
    <location>
        <begin position="112"/>
        <end position="121"/>
    </location>
</feature>
<dbReference type="FunFam" id="2.10.25.10:FF:000106">
    <property type="entry name" value="Heparan sulfate proteoglycan 2"/>
    <property type="match status" value="1"/>
</dbReference>
<feature type="disulfide bond" evidence="10">
    <location>
        <begin position="237"/>
        <end position="251"/>
    </location>
</feature>
<dbReference type="SMART" id="SM00180">
    <property type="entry name" value="EGF_Lam"/>
    <property type="match status" value="7"/>
</dbReference>
<evidence type="ECO:0000256" key="6">
    <source>
        <dbReference type="ARBA" id="ARBA00022869"/>
    </source>
</evidence>
<dbReference type="PANTHER" id="PTHR10574">
    <property type="entry name" value="NETRIN/LAMININ-RELATED"/>
    <property type="match status" value="1"/>
</dbReference>
<dbReference type="SMART" id="SM00282">
    <property type="entry name" value="LamG"/>
    <property type="match status" value="1"/>
</dbReference>
<dbReference type="Pfam" id="PF24973">
    <property type="entry name" value="EGF_LMN_ATRN"/>
    <property type="match status" value="1"/>
</dbReference>
<keyword evidence="3" id="KW-0272">Extracellular matrix</keyword>
<dbReference type="CDD" id="cd00055">
    <property type="entry name" value="EGF_Lam"/>
    <property type="match status" value="7"/>
</dbReference>
<dbReference type="PANTHER" id="PTHR10574:SF406">
    <property type="entry name" value="LAMININ SUBUNIT ALPHA 5"/>
    <property type="match status" value="1"/>
</dbReference>
<dbReference type="Pfam" id="PF06009">
    <property type="entry name" value="Laminin_II"/>
    <property type="match status" value="1"/>
</dbReference>
<dbReference type="PRINTS" id="PR00011">
    <property type="entry name" value="EGFLAMININ"/>
</dbReference>
<dbReference type="Proteomes" id="UP001153714">
    <property type="component" value="Chromosome 1"/>
</dbReference>
<keyword evidence="9 10" id="KW-0424">Laminin EGF-like domain</keyword>
<evidence type="ECO:0000256" key="11">
    <source>
        <dbReference type="SAM" id="Coils"/>
    </source>
</evidence>
<dbReference type="PROSITE" id="PS01248">
    <property type="entry name" value="EGF_LAM_1"/>
    <property type="match status" value="1"/>
</dbReference>
<evidence type="ECO:0000256" key="5">
    <source>
        <dbReference type="ARBA" id="ARBA00022737"/>
    </source>
</evidence>
<dbReference type="InterPro" id="IPR013320">
    <property type="entry name" value="ConA-like_dom_sf"/>
</dbReference>
<dbReference type="InterPro" id="IPR000742">
    <property type="entry name" value="EGF"/>
</dbReference>
<dbReference type="Pfam" id="PF00053">
    <property type="entry name" value="EGF_laminin"/>
    <property type="match status" value="6"/>
</dbReference>
<name>A0A9N9QSL6_9NEOP</name>
<dbReference type="Gene3D" id="2.60.120.200">
    <property type="match status" value="1"/>
</dbReference>
<dbReference type="SMART" id="SM00181">
    <property type="entry name" value="EGF"/>
    <property type="match status" value="5"/>
</dbReference>
<reference evidence="14" key="1">
    <citation type="submission" date="2021-12" db="EMBL/GenBank/DDBJ databases">
        <authorList>
            <person name="King R."/>
        </authorList>
    </citation>
    <scope>NUCLEOTIDE SEQUENCE</scope>
</reference>
<evidence type="ECO:0000313" key="14">
    <source>
        <dbReference type="EMBL" id="CAG9781754.1"/>
    </source>
</evidence>
<dbReference type="Pfam" id="PF00054">
    <property type="entry name" value="Laminin_G_1"/>
    <property type="match status" value="1"/>
</dbReference>
<dbReference type="FunFam" id="2.10.25.10:FF:000074">
    <property type="entry name" value="Laminin subunit alpha"/>
    <property type="match status" value="1"/>
</dbReference>
<feature type="domain" description="Laminin EGF-like" evidence="13">
    <location>
        <begin position="93"/>
        <end position="142"/>
    </location>
</feature>
<dbReference type="InterPro" id="IPR056863">
    <property type="entry name" value="LMN_ATRN_NET-like_EGF"/>
</dbReference>
<evidence type="ECO:0000256" key="10">
    <source>
        <dbReference type="PROSITE-ProRule" id="PRU00460"/>
    </source>
</evidence>
<evidence type="ECO:0000256" key="1">
    <source>
        <dbReference type="ARBA" id="ARBA00004302"/>
    </source>
</evidence>
<evidence type="ECO:0000313" key="15">
    <source>
        <dbReference type="Proteomes" id="UP001153714"/>
    </source>
</evidence>
<feature type="domain" description="Laminin EGF-like" evidence="13">
    <location>
        <begin position="254"/>
        <end position="300"/>
    </location>
</feature>
<keyword evidence="2" id="KW-0964">Secreted</keyword>
<sequence>MYFIFSLYLMVYSDYIHNRFSTTGGLTSAWPNCPLESPLLDIAVEDYIEGAKRAVSVEECICPKAYRGMSCEQCAAGYYRLSSGPHAGLCVPCQCNGHSQECDVNTGICLECTHNTMGDHCEKCIQGYHGDATVGTPRDCLICACPMPTASNNFAIGCDLSENGSLISCECKPGYGGARCEFCAAGYYGEPEMTGDYCKPCNCSGNINVEDPSSCDSITGDCLKCVNNTAGAACNLCAPGFFGDAIFSKNCTACVCDEYGMDHCDPTTGTCVCRQGVIGEKCDRCAVDHWGLSSGRGCEPCDCGLASNSTQCDDATGQCRCAKGVTGRHCEQCAAGYWNYTKEGCDHCNCNTGYSLGFMCNATGQCECLPGVIGEKCDRCPERWVLIPHEGCLECDECTDALIYTVQDMGALLAHETQDFKDKADSFFTTQRLNYISNQTNILRPRVVDLQSVDLNNVTSAFKALETGAKNLLRSAEFAATDSDKQIGRAADLAVNAEKTLAAVRESAQKAEDVVTHVADLATGLELSQQPKVDSALTEARQIKSDISDKKLDNEKQQANSMFGNSTAQIERMNIFVNPVNKQAKKFEGLVNATRELKNKLKDLSKYTDEAQHTANAAEKLNSKNRQSKFGTKVQSVSNLYTSAVKDLIDAAVDVKQAGDEYSKATGVVAAAVNALEANRNANINMDERITSLTEEIPVLDRLVNEALDHARSLRNRADNLRALAERENNNTRTKDAYSAASAFSSIVQEINDAKKAADTAEAAVNNSTNVKNLLNERGGPALNRSQMLLSQAAAAQIGVEHQLRPNLTTAAAALDDAAATLTAADDDDHAVQLSLPTSAKFSLQEEIEKADRVNATVKNTLDIMSQLGPDLQASKDWAQTLPKLADEGQKMTSNVESLLKNVKEIDPLSNSKYRSVKFMQDELEHRRAEADDKLQKLKELIEQARALANRIQVGVTFDRRSTLQPRLPESIDEMSTSTHVSAYFRTKEKDGLLLYLGNPEGSNIRRTKSDDFMVVGIQNGYPYLTMDIGDSHDSGREAVRIGSDKFVSDNRWYQVIVDRIGRNVKFSIRESLDNGSEHTHSKEAVLPGQHTIFNLDRQKSKLYVGGAPADAKLQGISYPAFEGQIEELMIGDTPVGLWNFISSENLKGSRQR</sequence>
<dbReference type="GO" id="GO:0005604">
    <property type="term" value="C:basement membrane"/>
    <property type="evidence" value="ECO:0007669"/>
    <property type="project" value="UniProtKB-SubCell"/>
</dbReference>
<evidence type="ECO:0000256" key="2">
    <source>
        <dbReference type="ARBA" id="ARBA00022525"/>
    </source>
</evidence>
<feature type="coiled-coil region" evidence="11">
    <location>
        <begin position="921"/>
        <end position="955"/>
    </location>
</feature>
<dbReference type="InterPro" id="IPR010307">
    <property type="entry name" value="Laminin_dom_II"/>
</dbReference>
<evidence type="ECO:0000259" key="13">
    <source>
        <dbReference type="PROSITE" id="PS50027"/>
    </source>
</evidence>
<feature type="domain" description="Laminin EGF-like" evidence="13">
    <location>
        <begin position="201"/>
        <end position="253"/>
    </location>
</feature>
<evidence type="ECO:0000256" key="4">
    <source>
        <dbReference type="ARBA" id="ARBA00022729"/>
    </source>
</evidence>
<dbReference type="SUPFAM" id="SSF49899">
    <property type="entry name" value="Concanavalin A-like lectins/glucanases"/>
    <property type="match status" value="1"/>
</dbReference>
<keyword evidence="6" id="KW-0084">Basement membrane</keyword>
<comment type="caution">
    <text evidence="10">Lacks conserved residue(s) required for the propagation of feature annotation.</text>
</comment>
<keyword evidence="4" id="KW-0732">Signal</keyword>
<dbReference type="Gene3D" id="2.10.25.10">
    <property type="entry name" value="Laminin"/>
    <property type="match status" value="7"/>
</dbReference>
<evidence type="ECO:0000256" key="3">
    <source>
        <dbReference type="ARBA" id="ARBA00022530"/>
    </source>
</evidence>
<feature type="disulfide bond" evidence="10">
    <location>
        <begin position="273"/>
        <end position="282"/>
    </location>
</feature>
<keyword evidence="8" id="KW-0325">Glycoprotein</keyword>
<dbReference type="GO" id="GO:0009888">
    <property type="term" value="P:tissue development"/>
    <property type="evidence" value="ECO:0007669"/>
    <property type="project" value="TreeGrafter"/>
</dbReference>
<dbReference type="GO" id="GO:0048731">
    <property type="term" value="P:system development"/>
    <property type="evidence" value="ECO:0007669"/>
    <property type="project" value="UniProtKB-ARBA"/>
</dbReference>
<dbReference type="GO" id="GO:0007155">
    <property type="term" value="P:cell adhesion"/>
    <property type="evidence" value="ECO:0007669"/>
    <property type="project" value="InterPro"/>
</dbReference>
<evidence type="ECO:0000256" key="8">
    <source>
        <dbReference type="ARBA" id="ARBA00023180"/>
    </source>
</evidence>
<protein>
    <submittedName>
        <fullName evidence="14">Uncharacterized protein</fullName>
    </submittedName>
</protein>
<dbReference type="InterPro" id="IPR050440">
    <property type="entry name" value="Laminin/Netrin_ECM"/>
</dbReference>
<dbReference type="EMBL" id="OU893332">
    <property type="protein sequence ID" value="CAG9781754.1"/>
    <property type="molecule type" value="Genomic_DNA"/>
</dbReference>
<feature type="domain" description="Laminin EGF-like" evidence="13">
    <location>
        <begin position="301"/>
        <end position="347"/>
    </location>
</feature>
<evidence type="ECO:0000259" key="12">
    <source>
        <dbReference type="PROSITE" id="PS50025"/>
    </source>
</evidence>
<dbReference type="CDD" id="cd00110">
    <property type="entry name" value="LamG"/>
    <property type="match status" value="1"/>
</dbReference>
<dbReference type="GO" id="GO:0009887">
    <property type="term" value="P:animal organ morphogenesis"/>
    <property type="evidence" value="ECO:0007669"/>
    <property type="project" value="TreeGrafter"/>
</dbReference>
<dbReference type="FunFam" id="2.10.25.10:FF:000082">
    <property type="entry name" value="Laminin subunit alpha 1"/>
    <property type="match status" value="1"/>
</dbReference>
<dbReference type="SUPFAM" id="SSF57196">
    <property type="entry name" value="EGF/Laminin"/>
    <property type="match status" value="5"/>
</dbReference>
<feature type="coiled-coil region" evidence="11">
    <location>
        <begin position="704"/>
        <end position="731"/>
    </location>
</feature>
<comment type="subcellular location">
    <subcellularLocation>
        <location evidence="1">Secreted</location>
        <location evidence="1">Extracellular space</location>
        <location evidence="1">Extracellular matrix</location>
        <location evidence="1">Basement membrane</location>
    </subcellularLocation>
</comment>
<feature type="disulfide bond" evidence="10">
    <location>
        <begin position="321"/>
        <end position="330"/>
    </location>
</feature>
<keyword evidence="5" id="KW-0677">Repeat</keyword>
<keyword evidence="7 10" id="KW-1015">Disulfide bond</keyword>
<keyword evidence="11" id="KW-0175">Coiled coil</keyword>
<dbReference type="OrthoDB" id="10011303at2759"/>
<gene>
    <name evidence="14" type="ORF">DIATSA_LOCUS72</name>
</gene>